<keyword evidence="3 6" id="KW-1133">Transmembrane helix</keyword>
<comment type="similarity">
    <text evidence="5">Belongs to the FNT transporter (TC 1.A.16) family.</text>
</comment>
<gene>
    <name evidence="7" type="ordered locus">Amico_0434</name>
</gene>
<dbReference type="PANTHER" id="PTHR30520">
    <property type="entry name" value="FORMATE TRANSPORTER-RELATED"/>
    <property type="match status" value="1"/>
</dbReference>
<dbReference type="OrthoDB" id="9786493at2"/>
<dbReference type="PANTHER" id="PTHR30520:SF6">
    <property type="entry name" value="FORMATE_NITRATE FAMILY TRANSPORTER (EUROFUNG)"/>
    <property type="match status" value="1"/>
</dbReference>
<evidence type="ECO:0000313" key="8">
    <source>
        <dbReference type="Proteomes" id="UP000002366"/>
    </source>
</evidence>
<keyword evidence="8" id="KW-1185">Reference proteome</keyword>
<evidence type="ECO:0000256" key="3">
    <source>
        <dbReference type="ARBA" id="ARBA00022989"/>
    </source>
</evidence>
<sequence length="271" mass="29405">MNYKSPLEMAKMACAASQTKTSWNHRQILLLGILGGAYISLGGWLMTCVTYDLPGGIAKFMAGAVFSVGLMLVVIGGAELFTGNCMMPLGALVGCTPMKKIFIAWTWVYFANFLGGLIVVFLLYNTGLWEGPIGVKTLHIAAAKMSLPFGQAFFRGILCNWLVTIAVWLSMASTDVTGKIWAIFFPIMAFVASGFEHCVANMYFLPMGLLLKRVPSLLQAAQLSDAQLQVMNLGGLVKNLIPVTLGNIVGGVLFIAVFYFFIFKEKLLASD</sequence>
<feature type="transmembrane region" description="Helical" evidence="6">
    <location>
        <begin position="240"/>
        <end position="262"/>
    </location>
</feature>
<dbReference type="Proteomes" id="UP000002366">
    <property type="component" value="Chromosome"/>
</dbReference>
<dbReference type="eggNOG" id="COG2116">
    <property type="taxonomic scope" value="Bacteria"/>
</dbReference>
<dbReference type="STRING" id="572547.Amico_0434"/>
<feature type="transmembrane region" description="Helical" evidence="6">
    <location>
        <begin position="28"/>
        <end position="45"/>
    </location>
</feature>
<dbReference type="InterPro" id="IPR023271">
    <property type="entry name" value="Aquaporin-like"/>
</dbReference>
<evidence type="ECO:0000256" key="5">
    <source>
        <dbReference type="ARBA" id="ARBA00049660"/>
    </source>
</evidence>
<feature type="transmembrane region" description="Helical" evidence="6">
    <location>
        <begin position="102"/>
        <end position="124"/>
    </location>
</feature>
<dbReference type="AlphaFoldDB" id="D5EDE3"/>
<keyword evidence="4 6" id="KW-0472">Membrane</keyword>
<keyword evidence="2 6" id="KW-0812">Transmembrane</keyword>
<dbReference type="Gene3D" id="1.20.1080.10">
    <property type="entry name" value="Glycerol uptake facilitator protein"/>
    <property type="match status" value="1"/>
</dbReference>
<dbReference type="GO" id="GO:0015499">
    <property type="term" value="F:formate transmembrane transporter activity"/>
    <property type="evidence" value="ECO:0007669"/>
    <property type="project" value="TreeGrafter"/>
</dbReference>
<dbReference type="HOGENOM" id="CLU_036896_3_0_0"/>
<evidence type="ECO:0000256" key="2">
    <source>
        <dbReference type="ARBA" id="ARBA00022692"/>
    </source>
</evidence>
<evidence type="ECO:0000256" key="1">
    <source>
        <dbReference type="ARBA" id="ARBA00004141"/>
    </source>
</evidence>
<dbReference type="EMBL" id="CP001997">
    <property type="protein sequence ID" value="ADE56575.1"/>
    <property type="molecule type" value="Genomic_DNA"/>
</dbReference>
<dbReference type="RefSeq" id="WP_013047841.1">
    <property type="nucleotide sequence ID" value="NC_014011.1"/>
</dbReference>
<dbReference type="GO" id="GO:0005886">
    <property type="term" value="C:plasma membrane"/>
    <property type="evidence" value="ECO:0007669"/>
    <property type="project" value="TreeGrafter"/>
</dbReference>
<dbReference type="PROSITE" id="PS01005">
    <property type="entry name" value="FORMATE_NITRITE_TP_1"/>
    <property type="match status" value="1"/>
</dbReference>
<evidence type="ECO:0000256" key="6">
    <source>
        <dbReference type="SAM" id="Phobius"/>
    </source>
</evidence>
<feature type="transmembrane region" description="Helical" evidence="6">
    <location>
        <begin position="57"/>
        <end position="81"/>
    </location>
</feature>
<organism evidence="7 8">
    <name type="scientific">Aminobacterium colombiense (strain DSM 12261 / ALA-1)</name>
    <dbReference type="NCBI Taxonomy" id="572547"/>
    <lineage>
        <taxon>Bacteria</taxon>
        <taxon>Thermotogati</taxon>
        <taxon>Synergistota</taxon>
        <taxon>Synergistia</taxon>
        <taxon>Synergistales</taxon>
        <taxon>Aminobacteriaceae</taxon>
        <taxon>Aminobacterium</taxon>
    </lineage>
</organism>
<accession>D5EDE3</accession>
<reference evidence="7 8" key="1">
    <citation type="journal article" date="2010" name="Stand. Genomic Sci.">
        <title>Complete genome sequence of Aminobacterium colombiense type strain (ALA-1).</title>
        <authorList>
            <person name="Chertkov O."/>
            <person name="Sikorski J."/>
            <person name="Brambilla E."/>
            <person name="Lapidus A."/>
            <person name="Copeland A."/>
            <person name="Glavina Del Rio T."/>
            <person name="Nolan M."/>
            <person name="Lucas S."/>
            <person name="Tice H."/>
            <person name="Cheng J.F."/>
            <person name="Han C."/>
            <person name="Detter J.C."/>
            <person name="Bruce D."/>
            <person name="Tapia R."/>
            <person name="Goodwin L."/>
            <person name="Pitluck S."/>
            <person name="Liolios K."/>
            <person name="Ivanova N."/>
            <person name="Mavromatis K."/>
            <person name="Ovchinnikova G."/>
            <person name="Pati A."/>
            <person name="Chen A."/>
            <person name="Palaniappan K."/>
            <person name="Land M."/>
            <person name="Hauser L."/>
            <person name="Chang Y.J."/>
            <person name="Jeffries C.D."/>
            <person name="Spring S."/>
            <person name="Rohde M."/>
            <person name="Goker M."/>
            <person name="Bristow J."/>
            <person name="Eisen J.A."/>
            <person name="Markowitz V."/>
            <person name="Hugenholtz P."/>
            <person name="Kyrpides N.C."/>
            <person name="Klenk H.P."/>
        </authorList>
    </citation>
    <scope>NUCLEOTIDE SEQUENCE [LARGE SCALE GENOMIC DNA]</scope>
    <source>
        <strain evidence="8">DSM 12261 / ALA-1</strain>
    </source>
</reference>
<evidence type="ECO:0000256" key="4">
    <source>
        <dbReference type="ARBA" id="ARBA00023136"/>
    </source>
</evidence>
<comment type="subcellular location">
    <subcellularLocation>
        <location evidence="1">Membrane</location>
        <topology evidence="1">Multi-pass membrane protein</topology>
    </subcellularLocation>
</comment>
<feature type="transmembrane region" description="Helical" evidence="6">
    <location>
        <begin position="181"/>
        <end position="205"/>
    </location>
</feature>
<proteinExistence type="inferred from homology"/>
<evidence type="ECO:0000313" key="7">
    <source>
        <dbReference type="EMBL" id="ADE56575.1"/>
    </source>
</evidence>
<feature type="transmembrane region" description="Helical" evidence="6">
    <location>
        <begin position="152"/>
        <end position="169"/>
    </location>
</feature>
<protein>
    <submittedName>
        <fullName evidence="7">Formate/nitrite transporter</fullName>
    </submittedName>
</protein>
<name>D5EDE3_AMICL</name>
<dbReference type="Pfam" id="PF01226">
    <property type="entry name" value="Form_Nir_trans"/>
    <property type="match status" value="1"/>
</dbReference>
<dbReference type="InterPro" id="IPR000292">
    <property type="entry name" value="For/NO2_transpt"/>
</dbReference>
<dbReference type="InterPro" id="IPR024002">
    <property type="entry name" value="For/NO2_transpt_CS"/>
</dbReference>
<dbReference type="KEGG" id="aco:Amico_0434"/>